<evidence type="ECO:0000259" key="7">
    <source>
        <dbReference type="Pfam" id="PF07195"/>
    </source>
</evidence>
<comment type="similarity">
    <text evidence="1 5">Belongs to the FliD family.</text>
</comment>
<feature type="domain" description="Flagellar hook-associated protein 2 C-terminal" evidence="7">
    <location>
        <begin position="204"/>
        <end position="465"/>
    </location>
</feature>
<accession>A0ABW3HWZ4</accession>
<comment type="caution">
    <text evidence="8">The sequence shown here is derived from an EMBL/GenBank/DDBJ whole genome shotgun (WGS) entry which is preliminary data.</text>
</comment>
<evidence type="ECO:0000256" key="5">
    <source>
        <dbReference type="RuleBase" id="RU362066"/>
    </source>
</evidence>
<dbReference type="InterPro" id="IPR003481">
    <property type="entry name" value="FliD_N"/>
</dbReference>
<comment type="function">
    <text evidence="5">Required for morphogenesis and for the elongation of the flagellar filament by facilitating polymerization of the flagellin monomers at the tip of growing filament. Forms a capping structure, which prevents flagellin subunits (transported through the central channel of the flagellum) from leaking out without polymerization at the distal end.</text>
</comment>
<dbReference type="InterPro" id="IPR010809">
    <property type="entry name" value="FliD_C"/>
</dbReference>
<dbReference type="InterPro" id="IPR040026">
    <property type="entry name" value="FliD"/>
</dbReference>
<evidence type="ECO:0000256" key="3">
    <source>
        <dbReference type="ARBA" id="ARBA00023054"/>
    </source>
</evidence>
<dbReference type="Proteomes" id="UP001596989">
    <property type="component" value="Unassembled WGS sequence"/>
</dbReference>
<keyword evidence="5" id="KW-0964">Secreted</keyword>
<dbReference type="PANTHER" id="PTHR30288">
    <property type="entry name" value="FLAGELLAR CAP/ASSEMBLY PROTEIN FLID"/>
    <property type="match status" value="1"/>
</dbReference>
<organism evidence="8 9">
    <name type="scientific">Paenibacillus chungangensis</name>
    <dbReference type="NCBI Taxonomy" id="696535"/>
    <lineage>
        <taxon>Bacteria</taxon>
        <taxon>Bacillati</taxon>
        <taxon>Bacillota</taxon>
        <taxon>Bacilli</taxon>
        <taxon>Bacillales</taxon>
        <taxon>Paenibacillaceae</taxon>
        <taxon>Paenibacillus</taxon>
    </lineage>
</organism>
<keyword evidence="3" id="KW-0175">Coiled coil</keyword>
<dbReference type="PANTHER" id="PTHR30288:SF0">
    <property type="entry name" value="FLAGELLAR HOOK-ASSOCIATED PROTEIN 2"/>
    <property type="match status" value="1"/>
</dbReference>
<dbReference type="Pfam" id="PF02465">
    <property type="entry name" value="FliD_N"/>
    <property type="match status" value="1"/>
</dbReference>
<keyword evidence="8" id="KW-0966">Cell projection</keyword>
<keyword evidence="8" id="KW-0969">Cilium</keyword>
<gene>
    <name evidence="8" type="primary">fliD</name>
    <name evidence="8" type="ORF">ACFQ2I_21395</name>
</gene>
<comment type="subcellular location">
    <subcellularLocation>
        <location evidence="5">Secreted</location>
    </subcellularLocation>
    <subcellularLocation>
        <location evidence="5">Bacterial flagellum</location>
    </subcellularLocation>
</comment>
<keyword evidence="4 5" id="KW-0975">Bacterial flagellum</keyword>
<protein>
    <recommendedName>
        <fullName evidence="5">Flagellar hook-associated protein 2</fullName>
        <shortName evidence="5">HAP2</shortName>
    </recommendedName>
    <alternativeName>
        <fullName evidence="5">Flagellar cap protein</fullName>
    </alternativeName>
</protein>
<evidence type="ECO:0000256" key="2">
    <source>
        <dbReference type="ARBA" id="ARBA00011255"/>
    </source>
</evidence>
<dbReference type="InterPro" id="IPR010810">
    <property type="entry name" value="Flagellin_hook_IN_motif"/>
</dbReference>
<comment type="subunit">
    <text evidence="2 5">Homopentamer.</text>
</comment>
<name>A0ABW3HWZ4_9BACL</name>
<evidence type="ECO:0000313" key="8">
    <source>
        <dbReference type="EMBL" id="MFD0961897.1"/>
    </source>
</evidence>
<proteinExistence type="inferred from homology"/>
<evidence type="ECO:0000313" key="9">
    <source>
        <dbReference type="Proteomes" id="UP001596989"/>
    </source>
</evidence>
<reference evidence="9" key="1">
    <citation type="journal article" date="2019" name="Int. J. Syst. Evol. Microbiol.">
        <title>The Global Catalogue of Microorganisms (GCM) 10K type strain sequencing project: providing services to taxonomists for standard genome sequencing and annotation.</title>
        <authorList>
            <consortium name="The Broad Institute Genomics Platform"/>
            <consortium name="The Broad Institute Genome Sequencing Center for Infectious Disease"/>
            <person name="Wu L."/>
            <person name="Ma J."/>
        </authorList>
    </citation>
    <scope>NUCLEOTIDE SEQUENCE [LARGE SCALE GENOMIC DNA]</scope>
    <source>
        <strain evidence="9">CCUG 59129</strain>
    </source>
</reference>
<keyword evidence="8" id="KW-0282">Flagellum</keyword>
<evidence type="ECO:0000256" key="1">
    <source>
        <dbReference type="ARBA" id="ARBA00009764"/>
    </source>
</evidence>
<dbReference type="RefSeq" id="WP_377567903.1">
    <property type="nucleotide sequence ID" value="NZ_JBHTJZ010000068.1"/>
</dbReference>
<evidence type="ECO:0000256" key="4">
    <source>
        <dbReference type="ARBA" id="ARBA00023143"/>
    </source>
</evidence>
<dbReference type="EMBL" id="JBHTJZ010000068">
    <property type="protein sequence ID" value="MFD0961897.1"/>
    <property type="molecule type" value="Genomic_DNA"/>
</dbReference>
<keyword evidence="9" id="KW-1185">Reference proteome</keyword>
<dbReference type="Pfam" id="PF07195">
    <property type="entry name" value="FliD_C"/>
    <property type="match status" value="1"/>
</dbReference>
<feature type="domain" description="Flagellar hook-associated protein 2 N-terminal" evidence="6">
    <location>
        <begin position="8"/>
        <end position="105"/>
    </location>
</feature>
<sequence>MRLSGFASGLDIDNMVKELMQARRKTYDNLVKDRTKVEWQREDYRSMNAKIIDFRNNKLASFNLSNSINAKSTELSGATSSIMMNATNSTASGTLNVEVTQVATSENHVYTFGTGDLGSVGFLEDPANPSNVKITINGSSISLAKTASLDELAKAINSNSSSLKATALYNADTGQFSIAATKTGEGMLELTDPIFDTPDSSRVGKNAIVNINGINYEQSSNRFNVNGFDFTVKESTNPGETVSLTAVQDTSKIIDTIKSFVTEYNSLISSINSEVSEANYRSYKPLSSAEKKEMTEDEIEKWEEKARSGTLRNDSTLSQLVSELRITATSLISGVVDGNGDKISIGISTGSYTEKGKLILDEEKLRDALDANSDAVIDLFTNSSTGVFKQMSASSMTALKGLSDKAGTSLTSTDLNGTFKEDSVIGRELREMKKREDALMDRLNRMETQYYKQFTAMEKAINRFNSQAGMLSSFMSS</sequence>
<evidence type="ECO:0000259" key="6">
    <source>
        <dbReference type="Pfam" id="PF02465"/>
    </source>
</evidence>
<dbReference type="Pfam" id="PF07196">
    <property type="entry name" value="Flagellin_IN"/>
    <property type="match status" value="1"/>
</dbReference>